<comment type="caution">
    <text evidence="1">The sequence shown here is derived from an EMBL/GenBank/DDBJ whole genome shotgun (WGS) entry which is preliminary data.</text>
</comment>
<gene>
    <name evidence="1" type="ORF">SDC9_143295</name>
</gene>
<reference evidence="1" key="1">
    <citation type="submission" date="2019-08" db="EMBL/GenBank/DDBJ databases">
        <authorList>
            <person name="Kucharzyk K."/>
            <person name="Murdoch R.W."/>
            <person name="Higgins S."/>
            <person name="Loffler F."/>
        </authorList>
    </citation>
    <scope>NUCLEOTIDE SEQUENCE</scope>
</reference>
<sequence>MCTLALVCSGGTLNGPVVGFGAAGDKIDFARLCMNGRGDLCSGFVDSLFAFFRNAVEG</sequence>
<name>A0A645E416_9ZZZZ</name>
<proteinExistence type="predicted"/>
<organism evidence="1">
    <name type="scientific">bioreactor metagenome</name>
    <dbReference type="NCBI Taxonomy" id="1076179"/>
    <lineage>
        <taxon>unclassified sequences</taxon>
        <taxon>metagenomes</taxon>
        <taxon>ecological metagenomes</taxon>
    </lineage>
</organism>
<dbReference type="AlphaFoldDB" id="A0A645E416"/>
<accession>A0A645E416</accession>
<protein>
    <submittedName>
        <fullName evidence="1">Uncharacterized protein</fullName>
    </submittedName>
</protein>
<evidence type="ECO:0000313" key="1">
    <source>
        <dbReference type="EMBL" id="MPM96138.1"/>
    </source>
</evidence>
<dbReference type="EMBL" id="VSSQ01042542">
    <property type="protein sequence ID" value="MPM96138.1"/>
    <property type="molecule type" value="Genomic_DNA"/>
</dbReference>